<feature type="region of interest" description="Disordered" evidence="1">
    <location>
        <begin position="1"/>
        <end position="126"/>
    </location>
</feature>
<accession>A0A1A8WBM1</accession>
<dbReference type="AlphaFoldDB" id="A0A1A8WBM1"/>
<evidence type="ECO:0000256" key="1">
    <source>
        <dbReference type="SAM" id="MobiDB-lite"/>
    </source>
</evidence>
<evidence type="ECO:0000313" key="3">
    <source>
        <dbReference type="Proteomes" id="UP000078560"/>
    </source>
</evidence>
<feature type="compositionally biased region" description="Basic and acidic residues" evidence="1">
    <location>
        <begin position="93"/>
        <end position="110"/>
    </location>
</feature>
<reference evidence="3" key="1">
    <citation type="submission" date="2016-05" db="EMBL/GenBank/DDBJ databases">
        <authorList>
            <person name="Naeem Raeece"/>
        </authorList>
    </citation>
    <scope>NUCLEOTIDE SEQUENCE [LARGE SCALE GENOMIC DNA]</scope>
</reference>
<name>A0A1A8WBM1_PLAOA</name>
<dbReference type="Proteomes" id="UP000078560">
    <property type="component" value="Unassembled WGS sequence"/>
</dbReference>
<evidence type="ECO:0000313" key="2">
    <source>
        <dbReference type="EMBL" id="SBS88606.1"/>
    </source>
</evidence>
<dbReference type="EMBL" id="FLQU01000641">
    <property type="protein sequence ID" value="SBS88606.1"/>
    <property type="molecule type" value="Genomic_DNA"/>
</dbReference>
<feature type="compositionally biased region" description="Basic and acidic residues" evidence="1">
    <location>
        <begin position="47"/>
        <end position="79"/>
    </location>
</feature>
<sequence length="146" mass="17060">MEEQQKGKGRKMEHKSENRKIANLPSLSRRSDVTTKIRSQITNTGNLRDKRDISSANRMDLDEGRNASGGWEKEEKEQREEEEEEEEEEPGIEGERETQRRDEKNREVARKAKRSTPISTYSPAYISEPIYQWEVREEGRSLTCTS</sequence>
<protein>
    <submittedName>
        <fullName evidence="2">Uncharacterized protein</fullName>
    </submittedName>
</protein>
<feature type="compositionally biased region" description="Acidic residues" evidence="1">
    <location>
        <begin position="80"/>
        <end position="92"/>
    </location>
</feature>
<proteinExistence type="predicted"/>
<feature type="compositionally biased region" description="Polar residues" evidence="1">
    <location>
        <begin position="36"/>
        <end position="46"/>
    </location>
</feature>
<gene>
    <name evidence="2" type="ORF">POVCU2_0049420</name>
</gene>
<organism evidence="2 3">
    <name type="scientific">Plasmodium ovale curtisi</name>
    <dbReference type="NCBI Taxonomy" id="864141"/>
    <lineage>
        <taxon>Eukaryota</taxon>
        <taxon>Sar</taxon>
        <taxon>Alveolata</taxon>
        <taxon>Apicomplexa</taxon>
        <taxon>Aconoidasida</taxon>
        <taxon>Haemosporida</taxon>
        <taxon>Plasmodiidae</taxon>
        <taxon>Plasmodium</taxon>
        <taxon>Plasmodium (Plasmodium)</taxon>
    </lineage>
</organism>